<keyword evidence="1" id="KW-0472">Membrane</keyword>
<dbReference type="AlphaFoldDB" id="A0AAV4TQP4"/>
<protein>
    <submittedName>
        <fullName evidence="2">Uncharacterized protein</fullName>
    </submittedName>
</protein>
<feature type="transmembrane region" description="Helical" evidence="1">
    <location>
        <begin position="61"/>
        <end position="78"/>
    </location>
</feature>
<dbReference type="EMBL" id="BPLR01011582">
    <property type="protein sequence ID" value="GIY47446.1"/>
    <property type="molecule type" value="Genomic_DNA"/>
</dbReference>
<gene>
    <name evidence="2" type="ORF">CEXT_88951</name>
</gene>
<evidence type="ECO:0000313" key="3">
    <source>
        <dbReference type="Proteomes" id="UP001054945"/>
    </source>
</evidence>
<keyword evidence="3" id="KW-1185">Reference proteome</keyword>
<evidence type="ECO:0000313" key="2">
    <source>
        <dbReference type="EMBL" id="GIY47446.1"/>
    </source>
</evidence>
<evidence type="ECO:0000256" key="1">
    <source>
        <dbReference type="SAM" id="Phobius"/>
    </source>
</evidence>
<name>A0AAV4TQP4_CAEEX</name>
<accession>A0AAV4TQP4</accession>
<keyword evidence="1" id="KW-1133">Transmembrane helix</keyword>
<reference evidence="2 3" key="1">
    <citation type="submission" date="2021-06" db="EMBL/GenBank/DDBJ databases">
        <title>Caerostris extrusa draft genome.</title>
        <authorList>
            <person name="Kono N."/>
            <person name="Arakawa K."/>
        </authorList>
    </citation>
    <scope>NUCLEOTIDE SEQUENCE [LARGE SCALE GENOMIC DNA]</scope>
</reference>
<organism evidence="2 3">
    <name type="scientific">Caerostris extrusa</name>
    <name type="common">Bark spider</name>
    <name type="synonym">Caerostris bankana</name>
    <dbReference type="NCBI Taxonomy" id="172846"/>
    <lineage>
        <taxon>Eukaryota</taxon>
        <taxon>Metazoa</taxon>
        <taxon>Ecdysozoa</taxon>
        <taxon>Arthropoda</taxon>
        <taxon>Chelicerata</taxon>
        <taxon>Arachnida</taxon>
        <taxon>Araneae</taxon>
        <taxon>Araneomorphae</taxon>
        <taxon>Entelegynae</taxon>
        <taxon>Araneoidea</taxon>
        <taxon>Araneidae</taxon>
        <taxon>Caerostris</taxon>
    </lineage>
</organism>
<sequence>MRTTFLKAPVGSFQLSLTLAGRREEKQCSKEDREYVTSPEDSSVVIKEAGRHCDVFQRRRLVITPIVCITLFFFHFWTEIWSHRVLMFLPDENPTYLNPSSCFGQSTVFY</sequence>
<comment type="caution">
    <text evidence="2">The sequence shown here is derived from an EMBL/GenBank/DDBJ whole genome shotgun (WGS) entry which is preliminary data.</text>
</comment>
<dbReference type="Proteomes" id="UP001054945">
    <property type="component" value="Unassembled WGS sequence"/>
</dbReference>
<proteinExistence type="predicted"/>
<keyword evidence="1" id="KW-0812">Transmembrane</keyword>